<feature type="non-terminal residue" evidence="1">
    <location>
        <position position="1"/>
    </location>
</feature>
<evidence type="ECO:0000313" key="2">
    <source>
        <dbReference type="Proteomes" id="UP000807716"/>
    </source>
</evidence>
<name>A0A9P6TW34_9FUNG</name>
<dbReference type="OrthoDB" id="2421607at2759"/>
<organism evidence="1 2">
    <name type="scientific">Actinomortierella ambigua</name>
    <dbReference type="NCBI Taxonomy" id="1343610"/>
    <lineage>
        <taxon>Eukaryota</taxon>
        <taxon>Fungi</taxon>
        <taxon>Fungi incertae sedis</taxon>
        <taxon>Mucoromycota</taxon>
        <taxon>Mortierellomycotina</taxon>
        <taxon>Mortierellomycetes</taxon>
        <taxon>Mortierellales</taxon>
        <taxon>Mortierellaceae</taxon>
        <taxon>Actinomortierella</taxon>
    </lineage>
</organism>
<reference evidence="1" key="1">
    <citation type="journal article" date="2020" name="Fungal Divers.">
        <title>Resolving the Mortierellaceae phylogeny through synthesis of multi-gene phylogenetics and phylogenomics.</title>
        <authorList>
            <person name="Vandepol N."/>
            <person name="Liber J."/>
            <person name="Desiro A."/>
            <person name="Na H."/>
            <person name="Kennedy M."/>
            <person name="Barry K."/>
            <person name="Grigoriev I.V."/>
            <person name="Miller A.N."/>
            <person name="O'Donnell K."/>
            <person name="Stajich J.E."/>
            <person name="Bonito G."/>
        </authorList>
    </citation>
    <scope>NUCLEOTIDE SEQUENCE</scope>
    <source>
        <strain evidence="1">BC1065</strain>
    </source>
</reference>
<evidence type="ECO:0000313" key="1">
    <source>
        <dbReference type="EMBL" id="KAG0249059.1"/>
    </source>
</evidence>
<comment type="caution">
    <text evidence="1">The sequence shown here is derived from an EMBL/GenBank/DDBJ whole genome shotgun (WGS) entry which is preliminary data.</text>
</comment>
<gene>
    <name evidence="1" type="ORF">DFQ27_000401</name>
</gene>
<dbReference type="AlphaFoldDB" id="A0A9P6TW34"/>
<protein>
    <submittedName>
        <fullName evidence="1">Uncharacterized protein</fullName>
    </submittedName>
</protein>
<dbReference type="Proteomes" id="UP000807716">
    <property type="component" value="Unassembled WGS sequence"/>
</dbReference>
<dbReference type="EMBL" id="JAAAJB010001094">
    <property type="protein sequence ID" value="KAG0249059.1"/>
    <property type="molecule type" value="Genomic_DNA"/>
</dbReference>
<keyword evidence="2" id="KW-1185">Reference proteome</keyword>
<sequence>SLLVATSVVHAQEACDPIFDIFCTGTEHDVDRIFDEFLASFPDPANNATSSANNGTTGNPKNDAAAKPVLTPLYRRQNGCPIKSTCPGRRSKKTLFGDIQQYFKTFAANIKLIAQGKFGEGIFNQMKNAGEWCDNPNVFVKSVLEGLKIVTTGGSDAICDCVYATIKPYDNFDQFQLAALCKDVDVLAPNCPNQARLSLSKQLMGDLIPNSELVDAYKKQICSTLDKSTAGKNCP</sequence>
<proteinExistence type="predicted"/>
<accession>A0A9P6TW34</accession>